<dbReference type="GO" id="GO:0043488">
    <property type="term" value="P:regulation of mRNA stability"/>
    <property type="evidence" value="ECO:0007669"/>
    <property type="project" value="TreeGrafter"/>
</dbReference>
<dbReference type="OrthoDB" id="72963at2"/>
<dbReference type="InterPro" id="IPR052069">
    <property type="entry name" value="Ca-reg_mRNA-binding_domain"/>
</dbReference>
<dbReference type="GO" id="GO:0003730">
    <property type="term" value="F:mRNA 3'-UTR binding"/>
    <property type="evidence" value="ECO:0007669"/>
    <property type="project" value="TreeGrafter"/>
</dbReference>
<proteinExistence type="predicted"/>
<gene>
    <name evidence="4" type="ORF">FCS21_07815</name>
</gene>
<name>A0A8H2JMG9_9GAMM</name>
<dbReference type="PROSITE" id="PS51857">
    <property type="entry name" value="CSD_2"/>
    <property type="match status" value="1"/>
</dbReference>
<keyword evidence="2" id="KW-0812">Transmembrane</keyword>
<dbReference type="GO" id="GO:0005829">
    <property type="term" value="C:cytosol"/>
    <property type="evidence" value="ECO:0007669"/>
    <property type="project" value="UniProtKB-ARBA"/>
</dbReference>
<dbReference type="PANTHER" id="PTHR12962:SF1">
    <property type="entry name" value="COLD SHOCK DOMAIN-CONTAINING PROTEIN CG9705"/>
    <property type="match status" value="1"/>
</dbReference>
<dbReference type="PANTHER" id="PTHR12962">
    <property type="entry name" value="CALCIUM-REGULATED HEAT STABLE PROTEIN CRHSP-24-RELATED"/>
    <property type="match status" value="1"/>
</dbReference>
<keyword evidence="2" id="KW-1133">Transmembrane helix</keyword>
<protein>
    <submittedName>
        <fullName evidence="4">DUF1294 domain-containing protein</fullName>
    </submittedName>
</protein>
<dbReference type="Pfam" id="PF00313">
    <property type="entry name" value="CSD"/>
    <property type="match status" value="1"/>
</dbReference>
<dbReference type="EMBL" id="SZVP01000005">
    <property type="protein sequence ID" value="TMM45718.1"/>
    <property type="molecule type" value="Genomic_DNA"/>
</dbReference>
<evidence type="ECO:0000256" key="1">
    <source>
        <dbReference type="ARBA" id="ARBA00022553"/>
    </source>
</evidence>
<evidence type="ECO:0000256" key="2">
    <source>
        <dbReference type="SAM" id="Phobius"/>
    </source>
</evidence>
<dbReference type="Proteomes" id="UP000307702">
    <property type="component" value="Unassembled WGS sequence"/>
</dbReference>
<keyword evidence="2" id="KW-0472">Membrane</keyword>
<feature type="domain" description="CSD" evidence="3">
    <location>
        <begin position="2"/>
        <end position="67"/>
    </location>
</feature>
<feature type="transmembrane region" description="Helical" evidence="2">
    <location>
        <begin position="112"/>
        <end position="129"/>
    </location>
</feature>
<accession>A0A8H2JMG9</accession>
<keyword evidence="5" id="KW-1185">Reference proteome</keyword>
<organism evidence="4 5">
    <name type="scientific">Colwellia ponticola</name>
    <dbReference type="NCBI Taxonomy" id="2304625"/>
    <lineage>
        <taxon>Bacteria</taxon>
        <taxon>Pseudomonadati</taxon>
        <taxon>Pseudomonadota</taxon>
        <taxon>Gammaproteobacteria</taxon>
        <taxon>Alteromonadales</taxon>
        <taxon>Colwelliaceae</taxon>
        <taxon>Colwellia</taxon>
    </lineage>
</organism>
<dbReference type="InterPro" id="IPR002059">
    <property type="entry name" value="CSP_DNA-bd"/>
</dbReference>
<keyword evidence="1" id="KW-0597">Phosphoprotein</keyword>
<dbReference type="Pfam" id="PF06961">
    <property type="entry name" value="DUF1294"/>
    <property type="match status" value="1"/>
</dbReference>
<reference evidence="4 5" key="1">
    <citation type="submission" date="2019-05" db="EMBL/GenBank/DDBJ databases">
        <title>Colwellia ponticola sp. nov., isolated from seawater.</title>
        <authorList>
            <person name="Yoon J.-H."/>
        </authorList>
    </citation>
    <scope>NUCLEOTIDE SEQUENCE [LARGE SCALE GENOMIC DNA]</scope>
    <source>
        <strain evidence="4 5">OISW-25</strain>
    </source>
</reference>
<comment type="caution">
    <text evidence="4">The sequence shown here is derived from an EMBL/GenBank/DDBJ whole genome shotgun (WGS) entry which is preliminary data.</text>
</comment>
<dbReference type="Gene3D" id="2.40.50.140">
    <property type="entry name" value="Nucleic acid-binding proteins"/>
    <property type="match status" value="1"/>
</dbReference>
<dbReference type="SUPFAM" id="SSF50249">
    <property type="entry name" value="Nucleic acid-binding proteins"/>
    <property type="match status" value="1"/>
</dbReference>
<dbReference type="InterPro" id="IPR011129">
    <property type="entry name" value="CSD"/>
</dbReference>
<dbReference type="InterPro" id="IPR010718">
    <property type="entry name" value="DUF1294"/>
</dbReference>
<feature type="transmembrane region" description="Helical" evidence="2">
    <location>
        <begin position="176"/>
        <end position="194"/>
    </location>
</feature>
<sequence>MRLTGKIINWHADKAFGFITPNGGGDKIFIHKNALTNRNRSPKINDIVSFSVVKDNQGRYCADQATFAGEKVRNKHKKQVTPPIAKLSIYLPVLFFVVLTVSYFLHYLPQKIVFIYLGLSIITFFAYAFDKSKAQRGQWRTQESTLHLLALLGGWPGAAIAQQLLRHKSKKTEFRVVFWFTVVVNTAVLGWLMSAQRELLLSLLT</sequence>
<feature type="transmembrane region" description="Helical" evidence="2">
    <location>
        <begin position="87"/>
        <end position="106"/>
    </location>
</feature>
<evidence type="ECO:0000313" key="5">
    <source>
        <dbReference type="Proteomes" id="UP000307702"/>
    </source>
</evidence>
<dbReference type="InterPro" id="IPR012340">
    <property type="entry name" value="NA-bd_OB-fold"/>
</dbReference>
<evidence type="ECO:0000313" key="4">
    <source>
        <dbReference type="EMBL" id="TMM45718.1"/>
    </source>
</evidence>
<dbReference type="AlphaFoldDB" id="A0A8H2JMG9"/>
<dbReference type="SMART" id="SM00357">
    <property type="entry name" value="CSP"/>
    <property type="match status" value="1"/>
</dbReference>
<evidence type="ECO:0000259" key="3">
    <source>
        <dbReference type="PROSITE" id="PS51857"/>
    </source>
</evidence>
<dbReference type="RefSeq" id="WP_138622123.1">
    <property type="nucleotide sequence ID" value="NZ_SZVP01000005.1"/>
</dbReference>